<proteinExistence type="predicted"/>
<evidence type="ECO:0000313" key="2">
    <source>
        <dbReference type="WBParaSite" id="PDA_v2.g31186.t1"/>
    </source>
</evidence>
<dbReference type="WBParaSite" id="PDA_v2.g31186.t1">
    <property type="protein sequence ID" value="PDA_v2.g31186.t1"/>
    <property type="gene ID" value="PDA_v2.g31186"/>
</dbReference>
<reference evidence="2" key="1">
    <citation type="submission" date="2022-11" db="UniProtKB">
        <authorList>
            <consortium name="WormBaseParasite"/>
        </authorList>
    </citation>
    <scope>IDENTIFICATION</scope>
</reference>
<dbReference type="AlphaFoldDB" id="A0A914QH22"/>
<accession>A0A914QH22</accession>
<evidence type="ECO:0000313" key="1">
    <source>
        <dbReference type="Proteomes" id="UP000887578"/>
    </source>
</evidence>
<sequence>MFLGNSDLNPIDVHKRCIGKTQFDFLQLICKFWITENFDFTFTLTKLYKCDARKVTLRNEVISFNDLSVFTETAEDITFDRVTVKHSDGSIVSFENVFKAFINAKKFEFNSDSTLPNITSKTFNELVKTPHFSKLQSMILYNIPEVFDIENFYVYMKKNNTTKFWIEFVKSVSALYKNRLEKIIDEILSTKVFNYKPPFFDIHGLDEEKKNRLFDL</sequence>
<keyword evidence="1" id="KW-1185">Reference proteome</keyword>
<organism evidence="1 2">
    <name type="scientific">Panagrolaimus davidi</name>
    <dbReference type="NCBI Taxonomy" id="227884"/>
    <lineage>
        <taxon>Eukaryota</taxon>
        <taxon>Metazoa</taxon>
        <taxon>Ecdysozoa</taxon>
        <taxon>Nematoda</taxon>
        <taxon>Chromadorea</taxon>
        <taxon>Rhabditida</taxon>
        <taxon>Tylenchina</taxon>
        <taxon>Panagrolaimomorpha</taxon>
        <taxon>Panagrolaimoidea</taxon>
        <taxon>Panagrolaimidae</taxon>
        <taxon>Panagrolaimus</taxon>
    </lineage>
</organism>
<protein>
    <submittedName>
        <fullName evidence="2">Uncharacterized protein</fullName>
    </submittedName>
</protein>
<name>A0A914QH22_9BILA</name>
<dbReference type="Proteomes" id="UP000887578">
    <property type="component" value="Unplaced"/>
</dbReference>